<dbReference type="PANTHER" id="PTHR11205">
    <property type="entry name" value="RIBOSOMAL PROTEIN S7"/>
    <property type="match status" value="1"/>
</dbReference>
<dbReference type="GO" id="GO:0003735">
    <property type="term" value="F:structural constituent of ribosome"/>
    <property type="evidence" value="ECO:0007669"/>
    <property type="project" value="UniProtKB-UniRule"/>
</dbReference>
<dbReference type="PROSITE" id="PS00052">
    <property type="entry name" value="RIBOSOMAL_S7"/>
    <property type="match status" value="1"/>
</dbReference>
<evidence type="ECO:0000256" key="2">
    <source>
        <dbReference type="ARBA" id="ARBA00011458"/>
    </source>
</evidence>
<dbReference type="KEGG" id="ttn:TTX_1852"/>
<reference evidence="11 12" key="1">
    <citation type="journal article" date="2011" name="PLoS ONE">
        <title>The complete genome sequence of Thermoproteus tenax: a physiologically versatile member of the Crenarchaeota.</title>
        <authorList>
            <person name="Siebers B."/>
            <person name="Zaparty M."/>
            <person name="Raddatz G."/>
            <person name="Tjaden B."/>
            <person name="Albers S.V."/>
            <person name="Bell S.D."/>
            <person name="Blombach F."/>
            <person name="Kletzin A."/>
            <person name="Kyrpides N."/>
            <person name="Lanz C."/>
            <person name="Plagens A."/>
            <person name="Rampp M."/>
            <person name="Rosinus A."/>
            <person name="von Jan M."/>
            <person name="Makarova K.S."/>
            <person name="Klenk H.P."/>
            <person name="Schuster S.C."/>
            <person name="Hensel R."/>
        </authorList>
    </citation>
    <scope>NUCLEOTIDE SEQUENCE [LARGE SCALE GENOMIC DNA]</scope>
    <source>
        <strain evidence="12">ATCC 35583 / DSM 2078 / JCM 9277 / NBRC 100435 / Kra 1</strain>
    </source>
</reference>
<gene>
    <name evidence="11" type="primary">rps7p</name>
    <name evidence="7" type="synonym">rps7</name>
    <name evidence="11" type="ordered locus">TTX_1852</name>
</gene>
<keyword evidence="6 7" id="KW-0687">Ribonucleoprotein</keyword>
<dbReference type="Pfam" id="PF00177">
    <property type="entry name" value="Ribosomal_S7"/>
    <property type="match status" value="1"/>
</dbReference>
<evidence type="ECO:0000313" key="11">
    <source>
        <dbReference type="EMBL" id="CCC82470.1"/>
    </source>
</evidence>
<evidence type="ECO:0000256" key="5">
    <source>
        <dbReference type="ARBA" id="ARBA00022980"/>
    </source>
</evidence>
<dbReference type="OrthoDB" id="45346at2157"/>
<dbReference type="RefSeq" id="WP_014127724.1">
    <property type="nucleotide sequence ID" value="NC_016070.1"/>
</dbReference>
<evidence type="ECO:0000256" key="7">
    <source>
        <dbReference type="HAMAP-Rule" id="MF_00480"/>
    </source>
</evidence>
<comment type="subunit">
    <text evidence="2 7 9">Part of the 30S ribosomal subunit.</text>
</comment>
<dbReference type="Proteomes" id="UP000002654">
    <property type="component" value="Chromosome"/>
</dbReference>
<dbReference type="Gene3D" id="1.10.455.10">
    <property type="entry name" value="Ribosomal protein S7 domain"/>
    <property type="match status" value="1"/>
</dbReference>
<dbReference type="GO" id="GO:0019843">
    <property type="term" value="F:rRNA binding"/>
    <property type="evidence" value="ECO:0007669"/>
    <property type="project" value="UniProtKB-UniRule"/>
</dbReference>
<dbReference type="HOGENOM" id="CLU_063975_0_0_2"/>
<dbReference type="InterPro" id="IPR020606">
    <property type="entry name" value="Ribosomal_uS7_CS"/>
</dbReference>
<dbReference type="FunFam" id="1.10.455.10:FF:000011">
    <property type="entry name" value="30S ribosomal protein S7"/>
    <property type="match status" value="1"/>
</dbReference>
<dbReference type="PIRSF" id="PIRSF002122">
    <property type="entry name" value="RPS7p_RPS7a_RPS5e_RPS7o"/>
    <property type="match status" value="1"/>
</dbReference>
<dbReference type="EMBL" id="FN869859">
    <property type="protein sequence ID" value="CCC82470.1"/>
    <property type="molecule type" value="Genomic_DNA"/>
</dbReference>
<keyword evidence="4 7" id="KW-0694">RNA-binding</keyword>
<dbReference type="eggNOG" id="arCOG04254">
    <property type="taxonomic scope" value="Archaea"/>
</dbReference>
<dbReference type="GO" id="GO:0006412">
    <property type="term" value="P:translation"/>
    <property type="evidence" value="ECO:0007669"/>
    <property type="project" value="UniProtKB-UniRule"/>
</dbReference>
<dbReference type="CDD" id="cd14867">
    <property type="entry name" value="uS7_Eukaryote"/>
    <property type="match status" value="1"/>
</dbReference>
<dbReference type="InterPro" id="IPR026018">
    <property type="entry name" value="Ribosomal_uS7_arc"/>
</dbReference>
<proteinExistence type="inferred from homology"/>
<evidence type="ECO:0000256" key="8">
    <source>
        <dbReference type="RuleBase" id="RU003619"/>
    </source>
</evidence>
<dbReference type="SUPFAM" id="SSF47973">
    <property type="entry name" value="Ribosomal protein S7"/>
    <property type="match status" value="1"/>
</dbReference>
<evidence type="ECO:0000256" key="1">
    <source>
        <dbReference type="ARBA" id="ARBA00007151"/>
    </source>
</evidence>
<organism evidence="11 12">
    <name type="scientific">Thermoproteus tenax (strain ATCC 35583 / DSM 2078 / JCM 9277 / NBRC 100435 / Kra 1)</name>
    <dbReference type="NCBI Taxonomy" id="768679"/>
    <lineage>
        <taxon>Archaea</taxon>
        <taxon>Thermoproteota</taxon>
        <taxon>Thermoprotei</taxon>
        <taxon>Thermoproteales</taxon>
        <taxon>Thermoproteaceae</taxon>
        <taxon>Thermoproteus</taxon>
    </lineage>
</organism>
<dbReference type="InterPro" id="IPR005716">
    <property type="entry name" value="Ribosomal_uS7_euk/arc"/>
</dbReference>
<accession>G4RLM5</accession>
<keyword evidence="12" id="KW-1185">Reference proteome</keyword>
<evidence type="ECO:0000259" key="10">
    <source>
        <dbReference type="Pfam" id="PF00177"/>
    </source>
</evidence>
<dbReference type="NCBIfam" id="NF003106">
    <property type="entry name" value="PRK04027.1"/>
    <property type="match status" value="1"/>
</dbReference>
<dbReference type="InterPro" id="IPR023798">
    <property type="entry name" value="Ribosomal_uS7_dom"/>
</dbReference>
<keyword evidence="3 7" id="KW-0699">rRNA-binding</keyword>
<dbReference type="AlphaFoldDB" id="G4RLM5"/>
<dbReference type="HAMAP" id="MF_00480_A">
    <property type="entry name" value="Ribosomal_uS7_A"/>
    <property type="match status" value="1"/>
</dbReference>
<evidence type="ECO:0000256" key="4">
    <source>
        <dbReference type="ARBA" id="ARBA00022884"/>
    </source>
</evidence>
<dbReference type="InterPro" id="IPR036823">
    <property type="entry name" value="Ribosomal_uS7_dom_sf"/>
</dbReference>
<name>G4RLM5_THETK</name>
<evidence type="ECO:0000256" key="6">
    <source>
        <dbReference type="ARBA" id="ARBA00023274"/>
    </source>
</evidence>
<dbReference type="GeneID" id="11262737"/>
<sequence>MSSPIIFGEQLPKGSHVEYVGDVPLVEECPRAIRTYDGGQILLFGKWTYDDIVVKDPGLRRYICLKPVLLPHTEGRFQNRRFGKTQIPIVERLINLMMRPGRNAGKKHKAYNIVKRAFDIIYYKTKRNPLQVYIDAIINAAPREEITRIIMGGIAYSVSVDVSPQRRLDLALHWIAEGARACSFNNPKPIEECLADEIIAAASNDPKSYAIRHKDELERLAAASR</sequence>
<evidence type="ECO:0000256" key="3">
    <source>
        <dbReference type="ARBA" id="ARBA00022730"/>
    </source>
</evidence>
<dbReference type="NCBIfam" id="TIGR01028">
    <property type="entry name" value="uS7_euk_arch"/>
    <property type="match status" value="1"/>
</dbReference>
<comment type="similarity">
    <text evidence="1 7 8">Belongs to the universal ribosomal protein uS7 family.</text>
</comment>
<evidence type="ECO:0000256" key="9">
    <source>
        <dbReference type="RuleBase" id="RU003621"/>
    </source>
</evidence>
<keyword evidence="5 7" id="KW-0689">Ribosomal protein</keyword>
<dbReference type="GO" id="GO:0015935">
    <property type="term" value="C:small ribosomal subunit"/>
    <property type="evidence" value="ECO:0007669"/>
    <property type="project" value="UniProtKB-UniRule"/>
</dbReference>
<comment type="function">
    <text evidence="7 9">One of the primary rRNA binding proteins, it binds directly to 16S rRNA where it nucleates assembly of the head domain of the 30S subunit. Is located at the subunit interface close to the decoding center.</text>
</comment>
<dbReference type="PATRIC" id="fig|768679.9.peg.1876"/>
<feature type="domain" description="Small ribosomal subunit protein uS7" evidence="10">
    <location>
        <begin position="60"/>
        <end position="225"/>
    </location>
</feature>
<dbReference type="PaxDb" id="768679-TTX_1852"/>
<dbReference type="InterPro" id="IPR000235">
    <property type="entry name" value="Ribosomal_uS7"/>
</dbReference>
<evidence type="ECO:0000313" key="12">
    <source>
        <dbReference type="Proteomes" id="UP000002654"/>
    </source>
</evidence>
<protein>
    <recommendedName>
        <fullName evidence="7">Small ribosomal subunit protein uS7</fullName>
    </recommendedName>
</protein>
<dbReference type="STRING" id="768679.TTX_1852"/>